<organism evidence="8 9">
    <name type="scientific">Fulvitalea axinellae</name>
    <dbReference type="NCBI Taxonomy" id="1182444"/>
    <lineage>
        <taxon>Bacteria</taxon>
        <taxon>Pseudomonadati</taxon>
        <taxon>Bacteroidota</taxon>
        <taxon>Cytophagia</taxon>
        <taxon>Cytophagales</taxon>
        <taxon>Persicobacteraceae</taxon>
        <taxon>Fulvitalea</taxon>
    </lineage>
</organism>
<dbReference type="InterPro" id="IPR000100">
    <property type="entry name" value="RNase_P"/>
</dbReference>
<comment type="subunit">
    <text evidence="7">Consists of a catalytic RNA component (M1 or rnpB) and a protein subunit.</text>
</comment>
<accession>A0AAU9CMX3</accession>
<evidence type="ECO:0000256" key="1">
    <source>
        <dbReference type="ARBA" id="ARBA00002663"/>
    </source>
</evidence>
<dbReference type="GO" id="GO:0004526">
    <property type="term" value="F:ribonuclease P activity"/>
    <property type="evidence" value="ECO:0007669"/>
    <property type="project" value="UniProtKB-UniRule"/>
</dbReference>
<dbReference type="EMBL" id="AP025314">
    <property type="protein sequence ID" value="BDD10715.1"/>
    <property type="molecule type" value="Genomic_DNA"/>
</dbReference>
<evidence type="ECO:0000256" key="4">
    <source>
        <dbReference type="ARBA" id="ARBA00022759"/>
    </source>
</evidence>
<proteinExistence type="inferred from homology"/>
<sequence>MTNVAEAGRKTFRKSERLHSKKLIKELFSKGSSFFLYPYKVVYLPVDKSRATPYNSVLFTVPRRNFKKAVDRNTLKRRIKEAYRLNKNTLAPVSEGDKVLLVALIYVGKDFLAYDRVELKLKRVLERLSNSVSKPA</sequence>
<name>A0AAU9CMX3_9BACT</name>
<keyword evidence="6 7" id="KW-0694">RNA-binding</keyword>
<dbReference type="PROSITE" id="PS00648">
    <property type="entry name" value="RIBONUCLEASE_P"/>
    <property type="match status" value="1"/>
</dbReference>
<keyword evidence="3 7" id="KW-0540">Nuclease</keyword>
<dbReference type="Proteomes" id="UP001348817">
    <property type="component" value="Chromosome"/>
</dbReference>
<comment type="function">
    <text evidence="1 7">RNaseP catalyzes the removal of the 5'-leader sequence from pre-tRNA to produce the mature 5'-terminus. It can also cleave other RNA substrates such as 4.5S RNA. The protein component plays an auxiliary but essential role in vivo by binding to the 5'-leader sequence and broadening the substrate specificity of the ribozyme.</text>
</comment>
<evidence type="ECO:0000256" key="2">
    <source>
        <dbReference type="ARBA" id="ARBA00022694"/>
    </source>
</evidence>
<gene>
    <name evidence="7 8" type="primary">rnpA</name>
    <name evidence="8" type="ORF">FUAX_31470</name>
</gene>
<evidence type="ECO:0000313" key="8">
    <source>
        <dbReference type="EMBL" id="BDD10715.1"/>
    </source>
</evidence>
<comment type="similarity">
    <text evidence="7">Belongs to the RnpA family.</text>
</comment>
<evidence type="ECO:0000256" key="3">
    <source>
        <dbReference type="ARBA" id="ARBA00022722"/>
    </source>
</evidence>
<evidence type="ECO:0000256" key="7">
    <source>
        <dbReference type="HAMAP-Rule" id="MF_00227"/>
    </source>
</evidence>
<evidence type="ECO:0000256" key="6">
    <source>
        <dbReference type="ARBA" id="ARBA00022884"/>
    </source>
</evidence>
<dbReference type="KEGG" id="fax:FUAX_31470"/>
<keyword evidence="5 7" id="KW-0378">Hydrolase</keyword>
<dbReference type="GO" id="GO:0000049">
    <property type="term" value="F:tRNA binding"/>
    <property type="evidence" value="ECO:0007669"/>
    <property type="project" value="UniProtKB-UniRule"/>
</dbReference>
<dbReference type="SUPFAM" id="SSF54211">
    <property type="entry name" value="Ribosomal protein S5 domain 2-like"/>
    <property type="match status" value="1"/>
</dbReference>
<dbReference type="RefSeq" id="WP_338392253.1">
    <property type="nucleotide sequence ID" value="NZ_AP025314.1"/>
</dbReference>
<dbReference type="AlphaFoldDB" id="A0AAU9CMX3"/>
<reference evidence="8 9" key="1">
    <citation type="submission" date="2021-12" db="EMBL/GenBank/DDBJ databases">
        <title>Genome sequencing of bacteria with rrn-lacking chromosome and rrn-plasmid.</title>
        <authorList>
            <person name="Anda M."/>
            <person name="Iwasaki W."/>
        </authorList>
    </citation>
    <scope>NUCLEOTIDE SEQUENCE [LARGE SCALE GENOMIC DNA]</scope>
    <source>
        <strain evidence="8 9">DSM 100852</strain>
    </source>
</reference>
<evidence type="ECO:0000256" key="5">
    <source>
        <dbReference type="ARBA" id="ARBA00022801"/>
    </source>
</evidence>
<comment type="catalytic activity">
    <reaction evidence="7">
        <text>Endonucleolytic cleavage of RNA, removing 5'-extranucleotides from tRNA precursor.</text>
        <dbReference type="EC" id="3.1.26.5"/>
    </reaction>
</comment>
<protein>
    <recommendedName>
        <fullName evidence="7">Ribonuclease P protein component</fullName>
        <shortName evidence="7">RNase P protein</shortName>
        <shortName evidence="7">RNaseP protein</shortName>
        <ecNumber evidence="7">3.1.26.5</ecNumber>
    </recommendedName>
    <alternativeName>
        <fullName evidence="7">Protein C5</fullName>
    </alternativeName>
</protein>
<dbReference type="InterPro" id="IPR020539">
    <property type="entry name" value="RNase_P_CS"/>
</dbReference>
<dbReference type="Pfam" id="PF00825">
    <property type="entry name" value="Ribonuclease_P"/>
    <property type="match status" value="1"/>
</dbReference>
<dbReference type="Gene3D" id="3.30.230.10">
    <property type="match status" value="1"/>
</dbReference>
<dbReference type="EC" id="3.1.26.5" evidence="7"/>
<dbReference type="HAMAP" id="MF_00227">
    <property type="entry name" value="RNase_P"/>
    <property type="match status" value="1"/>
</dbReference>
<dbReference type="InterPro" id="IPR020568">
    <property type="entry name" value="Ribosomal_Su5_D2-typ_SF"/>
</dbReference>
<keyword evidence="2 7" id="KW-0819">tRNA processing</keyword>
<evidence type="ECO:0000313" key="9">
    <source>
        <dbReference type="Proteomes" id="UP001348817"/>
    </source>
</evidence>
<keyword evidence="9" id="KW-1185">Reference proteome</keyword>
<keyword evidence="4 7" id="KW-0255">Endonuclease</keyword>
<dbReference type="GO" id="GO:0001682">
    <property type="term" value="P:tRNA 5'-leader removal"/>
    <property type="evidence" value="ECO:0007669"/>
    <property type="project" value="UniProtKB-UniRule"/>
</dbReference>
<dbReference type="InterPro" id="IPR014721">
    <property type="entry name" value="Ribsml_uS5_D2-typ_fold_subgr"/>
</dbReference>